<evidence type="ECO:0000256" key="2">
    <source>
        <dbReference type="ARBA" id="ARBA00022801"/>
    </source>
</evidence>
<name>A0A4Q4TPJ3_9PEZI</name>
<evidence type="ECO:0008006" key="8">
    <source>
        <dbReference type="Google" id="ProtNLM"/>
    </source>
</evidence>
<dbReference type="PANTHER" id="PTHR43248">
    <property type="entry name" value="2-SUCCINYL-6-HYDROXY-2,4-CYCLOHEXADIENE-1-CARBOXYLATE SYNTHASE"/>
    <property type="match status" value="1"/>
</dbReference>
<dbReference type="InterPro" id="IPR029058">
    <property type="entry name" value="AB_hydrolase_fold"/>
</dbReference>
<evidence type="ECO:0000256" key="3">
    <source>
        <dbReference type="SAM" id="SignalP"/>
    </source>
</evidence>
<dbReference type="GO" id="GO:0016787">
    <property type="term" value="F:hydrolase activity"/>
    <property type="evidence" value="ECO:0007669"/>
    <property type="project" value="UniProtKB-KW"/>
</dbReference>
<feature type="domain" description="Peptidase S33 tripeptidyl aminopeptidase-like C-terminal" evidence="5">
    <location>
        <begin position="409"/>
        <end position="503"/>
    </location>
</feature>
<dbReference type="EMBL" id="QJNU01000096">
    <property type="protein sequence ID" value="RYP07480.1"/>
    <property type="molecule type" value="Genomic_DNA"/>
</dbReference>
<dbReference type="InterPro" id="IPR051601">
    <property type="entry name" value="Serine_prot/Carboxylest_S33"/>
</dbReference>
<gene>
    <name evidence="6" type="ORF">DL764_002487</name>
</gene>
<dbReference type="PANTHER" id="PTHR43248:SF25">
    <property type="entry name" value="AB HYDROLASE-1 DOMAIN-CONTAINING PROTEIN-RELATED"/>
    <property type="match status" value="1"/>
</dbReference>
<dbReference type="AlphaFoldDB" id="A0A4Q4TPJ3"/>
<comment type="caution">
    <text evidence="6">The sequence shown here is derived from an EMBL/GenBank/DDBJ whole genome shotgun (WGS) entry which is preliminary data.</text>
</comment>
<reference evidence="6 7" key="1">
    <citation type="submission" date="2018-06" db="EMBL/GenBank/DDBJ databases">
        <title>Complete Genomes of Monosporascus.</title>
        <authorList>
            <person name="Robinson A.J."/>
            <person name="Natvig D.O."/>
        </authorList>
    </citation>
    <scope>NUCLEOTIDE SEQUENCE [LARGE SCALE GENOMIC DNA]</scope>
    <source>
        <strain evidence="6 7">CBS 110550</strain>
    </source>
</reference>
<evidence type="ECO:0000313" key="6">
    <source>
        <dbReference type="EMBL" id="RYP07480.1"/>
    </source>
</evidence>
<feature type="signal peptide" evidence="3">
    <location>
        <begin position="1"/>
        <end position="23"/>
    </location>
</feature>
<dbReference type="SUPFAM" id="SSF53474">
    <property type="entry name" value="alpha/beta-Hydrolases"/>
    <property type="match status" value="1"/>
</dbReference>
<dbReference type="Pfam" id="PF00561">
    <property type="entry name" value="Abhydrolase_1"/>
    <property type="match status" value="1"/>
</dbReference>
<keyword evidence="7" id="KW-1185">Reference proteome</keyword>
<comment type="similarity">
    <text evidence="1">Belongs to the peptidase S33 family.</text>
</comment>
<dbReference type="Proteomes" id="UP000293360">
    <property type="component" value="Unassembled WGS sequence"/>
</dbReference>
<proteinExistence type="inferred from homology"/>
<keyword evidence="3" id="KW-0732">Signal</keyword>
<protein>
    <recommendedName>
        <fullName evidence="8">Peptidase S33 tripeptidyl aminopeptidase-like C-terminal domain-containing protein</fullName>
    </recommendedName>
</protein>
<evidence type="ECO:0000256" key="1">
    <source>
        <dbReference type="ARBA" id="ARBA00010088"/>
    </source>
</evidence>
<dbReference type="InterPro" id="IPR013595">
    <property type="entry name" value="Pept_S33_TAP-like_C"/>
</dbReference>
<feature type="chain" id="PRO_5020571729" description="Peptidase S33 tripeptidyl aminopeptidase-like C-terminal domain-containing protein" evidence="3">
    <location>
        <begin position="24"/>
        <end position="553"/>
    </location>
</feature>
<dbReference type="InterPro" id="IPR000073">
    <property type="entry name" value="AB_hydrolase_1"/>
</dbReference>
<evidence type="ECO:0000313" key="7">
    <source>
        <dbReference type="Proteomes" id="UP000293360"/>
    </source>
</evidence>
<dbReference type="STRING" id="155417.A0A4Q4TPJ3"/>
<feature type="domain" description="AB hydrolase-1" evidence="4">
    <location>
        <begin position="101"/>
        <end position="248"/>
    </location>
</feature>
<keyword evidence="2" id="KW-0378">Hydrolase</keyword>
<dbReference type="Gene3D" id="3.40.50.1820">
    <property type="entry name" value="alpha/beta hydrolase"/>
    <property type="match status" value="1"/>
</dbReference>
<dbReference type="Pfam" id="PF08386">
    <property type="entry name" value="Abhydrolase_4"/>
    <property type="match status" value="1"/>
</dbReference>
<evidence type="ECO:0000259" key="4">
    <source>
        <dbReference type="Pfam" id="PF00561"/>
    </source>
</evidence>
<sequence>MPSFRNSFLLVPLAVAQGSKCMASDIHWGPCDDIQTDNATAIECGDLRVPLDYTNPTSNETLILQLLRVPAAVQPSQGSIQFNFGGPGEIARQSLAATAPILQALTGGSHDLVAFDPRGTGNTIPFWCYENDAEMFSALNELQLSNASDVMLGRHWARGGIDAHMCFERAAETGSLISTAFVARDLMRVAEALEEDGLLRYWGFSYGTTLGATVAAMFPDRIDKMILDGVQNPHEYYHAFADFEEWTDSDKVFSAIFEGCVAAPENCALAQRNGSGTTAAELEQAVWDVLYALKRRPLALGNFMLDYSGLKGIITQALYSPSGWPGLAAVLDLVLAGDVPALTRIASVISGGDLLDPEAIRASMRSLQALAGIHCGERTTRAATLDDVMPAVERLYATSRIMGDVTPPLTMMCARWRIEPRERYGGSFDGVRTRGPVLFIGNTYDAHTPLVSAYNVSSGFEGSVVLEVNGYGHASLAVPSLCTLQTTAAYWLNGSLPDPGTVCESDMPLYSNVTWADVILTAAGGDEAASSLARRGAYDVPNLGRIARRGLMY</sequence>
<evidence type="ECO:0000259" key="5">
    <source>
        <dbReference type="Pfam" id="PF08386"/>
    </source>
</evidence>
<organism evidence="6 7">
    <name type="scientific">Monosporascus ibericus</name>
    <dbReference type="NCBI Taxonomy" id="155417"/>
    <lineage>
        <taxon>Eukaryota</taxon>
        <taxon>Fungi</taxon>
        <taxon>Dikarya</taxon>
        <taxon>Ascomycota</taxon>
        <taxon>Pezizomycotina</taxon>
        <taxon>Sordariomycetes</taxon>
        <taxon>Xylariomycetidae</taxon>
        <taxon>Xylariales</taxon>
        <taxon>Xylariales incertae sedis</taxon>
        <taxon>Monosporascus</taxon>
    </lineage>
</organism>
<accession>A0A4Q4TPJ3</accession>
<dbReference type="OrthoDB" id="425534at2759"/>